<comment type="caution">
    <text evidence="3">The sequence shown here is derived from an EMBL/GenBank/DDBJ whole genome shotgun (WGS) entry which is preliminary data.</text>
</comment>
<dbReference type="AlphaFoldDB" id="A0A9D1JCL5"/>
<protein>
    <submittedName>
        <fullName evidence="3">GHKL domain-containing protein</fullName>
    </submittedName>
</protein>
<feature type="transmembrane region" description="Helical" evidence="1">
    <location>
        <begin position="126"/>
        <end position="147"/>
    </location>
</feature>
<organism evidence="3 4">
    <name type="scientific">Candidatus Fimimorpha faecalis</name>
    <dbReference type="NCBI Taxonomy" id="2840824"/>
    <lineage>
        <taxon>Bacteria</taxon>
        <taxon>Bacillati</taxon>
        <taxon>Bacillota</taxon>
        <taxon>Clostridia</taxon>
        <taxon>Eubacteriales</taxon>
        <taxon>Candidatus Fimimorpha</taxon>
    </lineage>
</organism>
<feature type="domain" description="Sensor histidine kinase NatK-like C-terminal" evidence="2">
    <location>
        <begin position="334"/>
        <end position="418"/>
    </location>
</feature>
<evidence type="ECO:0000313" key="4">
    <source>
        <dbReference type="Proteomes" id="UP000824201"/>
    </source>
</evidence>
<feature type="transmembrane region" description="Helical" evidence="1">
    <location>
        <begin position="95"/>
        <end position="114"/>
    </location>
</feature>
<dbReference type="Pfam" id="PF14501">
    <property type="entry name" value="HATPase_c_5"/>
    <property type="match status" value="1"/>
</dbReference>
<keyword evidence="1" id="KW-0812">Transmembrane</keyword>
<feature type="transmembrane region" description="Helical" evidence="1">
    <location>
        <begin position="187"/>
        <end position="212"/>
    </location>
</feature>
<evidence type="ECO:0000256" key="1">
    <source>
        <dbReference type="SAM" id="Phobius"/>
    </source>
</evidence>
<feature type="transmembrane region" description="Helical" evidence="1">
    <location>
        <begin position="65"/>
        <end position="83"/>
    </location>
</feature>
<dbReference type="EMBL" id="DVHN01000047">
    <property type="protein sequence ID" value="HIR88142.1"/>
    <property type="molecule type" value="Genomic_DNA"/>
</dbReference>
<reference evidence="3" key="2">
    <citation type="journal article" date="2021" name="PeerJ">
        <title>Extensive microbial diversity within the chicken gut microbiome revealed by metagenomics and culture.</title>
        <authorList>
            <person name="Gilroy R."/>
            <person name="Ravi A."/>
            <person name="Getino M."/>
            <person name="Pursley I."/>
            <person name="Horton D.L."/>
            <person name="Alikhan N.F."/>
            <person name="Baker D."/>
            <person name="Gharbi K."/>
            <person name="Hall N."/>
            <person name="Watson M."/>
            <person name="Adriaenssens E.M."/>
            <person name="Foster-Nyarko E."/>
            <person name="Jarju S."/>
            <person name="Secka A."/>
            <person name="Antonio M."/>
            <person name="Oren A."/>
            <person name="Chaudhuri R.R."/>
            <person name="La Ragione R."/>
            <person name="Hildebrand F."/>
            <person name="Pallen M.J."/>
        </authorList>
    </citation>
    <scope>NUCLEOTIDE SEQUENCE</scope>
    <source>
        <strain evidence="3">ChiW13-3771</strain>
    </source>
</reference>
<feature type="transmembrane region" description="Helical" evidence="1">
    <location>
        <begin position="40"/>
        <end position="59"/>
    </location>
</feature>
<feature type="transmembrane region" description="Helical" evidence="1">
    <location>
        <begin position="6"/>
        <end position="28"/>
    </location>
</feature>
<evidence type="ECO:0000259" key="2">
    <source>
        <dbReference type="Pfam" id="PF14501"/>
    </source>
</evidence>
<reference evidence="3" key="1">
    <citation type="submission" date="2020-10" db="EMBL/GenBank/DDBJ databases">
        <authorList>
            <person name="Gilroy R."/>
        </authorList>
    </citation>
    <scope>NUCLEOTIDE SEQUENCE</scope>
    <source>
        <strain evidence="3">ChiW13-3771</strain>
    </source>
</reference>
<keyword evidence="1" id="KW-1133">Transmembrane helix</keyword>
<keyword evidence="1" id="KW-0472">Membrane</keyword>
<dbReference type="InterPro" id="IPR032834">
    <property type="entry name" value="NatK-like_C"/>
</dbReference>
<gene>
    <name evidence="3" type="ORF">IAC96_04250</name>
</gene>
<dbReference type="Proteomes" id="UP000824201">
    <property type="component" value="Unassembled WGS sequence"/>
</dbReference>
<feature type="transmembrane region" description="Helical" evidence="1">
    <location>
        <begin position="159"/>
        <end position="181"/>
    </location>
</feature>
<proteinExistence type="predicted"/>
<sequence>MKESFLLYLLLLSVSTLFSFIMFFYFYIKLELNQYKKIRFISVFLTTELSFLFLCLISSNPFLLIGGNLIVFLLFFAVFYDCFHQSNFHILLRNFIFDITLSVIFFCIYTVLFFQISNFYYKSTTIILLIVFERFLVPILFFSLLIWKKQSIHLLPKISLLTIIPPIFHTIISLIVCYLWNNTTKNNLLLLFFICLICIICSIFDLILFAFFSTTIVNQELSLQIDITKQQLKRNQNYYASVQEHLTETQNLKTEFYQKLHCVYQTVHGKKAGSKEQALHLLDALNTRINQTSSIYFCKNPIINTILGEYSQKAKLHQVQLDVDIRDTDTIFLEPNELYTIFSFLLSDAMEEVCQLEVCRYIEIFIYQKANFFIIKENHSKFNTDKQFEQSRSYHQLILNRLVKKYGGNLQIQSNDSYTTILMFPFPE</sequence>
<name>A0A9D1JCL5_9FIRM</name>
<accession>A0A9D1JCL5</accession>
<evidence type="ECO:0000313" key="3">
    <source>
        <dbReference type="EMBL" id="HIR88142.1"/>
    </source>
</evidence>